<keyword evidence="3" id="KW-1185">Reference proteome</keyword>
<evidence type="ECO:0000256" key="1">
    <source>
        <dbReference type="SAM" id="MobiDB-lite"/>
    </source>
</evidence>
<dbReference type="PANTHER" id="PTHR35587">
    <property type="entry name" value="EXPRESSED PROTEIN"/>
    <property type="match status" value="1"/>
</dbReference>
<dbReference type="PANTHER" id="PTHR35587:SF6">
    <property type="entry name" value="BZIP DOMAIN-CONTAINING PROTEIN"/>
    <property type="match status" value="1"/>
</dbReference>
<sequence>MPAITKERTYIDKNTDGDDAYSTDGEASDTQPMPTPKPKAMAVARRPSSSSSPTQRITRKTTKSSSKGTEGGADIEHTETVTTGSKKDDNGLKLRLELNLDIELELKAKIHGDLTLALLS</sequence>
<reference evidence="2 3" key="1">
    <citation type="submission" date="2024-07" db="EMBL/GenBank/DDBJ databases">
        <title>Section-level genome sequencing and comparative genomics of Aspergillus sections Usti and Cavernicolus.</title>
        <authorList>
            <consortium name="Lawrence Berkeley National Laboratory"/>
            <person name="Nybo J.L."/>
            <person name="Vesth T.C."/>
            <person name="Theobald S."/>
            <person name="Frisvad J.C."/>
            <person name="Larsen T.O."/>
            <person name="Kjaerboelling I."/>
            <person name="Rothschild-Mancinelli K."/>
            <person name="Lyhne E.K."/>
            <person name="Kogle M.E."/>
            <person name="Barry K."/>
            <person name="Clum A."/>
            <person name="Na H."/>
            <person name="Ledsgaard L."/>
            <person name="Lin J."/>
            <person name="Lipzen A."/>
            <person name="Kuo A."/>
            <person name="Riley R."/>
            <person name="Mondo S."/>
            <person name="Labutti K."/>
            <person name="Haridas S."/>
            <person name="Pangalinan J."/>
            <person name="Salamov A.A."/>
            <person name="Simmons B.A."/>
            <person name="Magnuson J.K."/>
            <person name="Chen J."/>
            <person name="Drula E."/>
            <person name="Henrissat B."/>
            <person name="Wiebenga A."/>
            <person name="Lubbers R.J."/>
            <person name="Gomes A.C."/>
            <person name="Makela M.R."/>
            <person name="Stajich J."/>
            <person name="Grigoriev I.V."/>
            <person name="Mortensen U.H."/>
            <person name="De Vries R.P."/>
            <person name="Baker S.E."/>
            <person name="Andersen M.R."/>
        </authorList>
    </citation>
    <scope>NUCLEOTIDE SEQUENCE [LARGE SCALE GENOMIC DNA]</scope>
    <source>
        <strain evidence="2 3">CBS 123904</strain>
    </source>
</reference>
<name>A0ABR4KMM3_9EURO</name>
<feature type="compositionally biased region" description="Basic and acidic residues" evidence="1">
    <location>
        <begin position="74"/>
        <end position="89"/>
    </location>
</feature>
<accession>A0ABR4KMM3</accession>
<dbReference type="Proteomes" id="UP001610446">
    <property type="component" value="Unassembled WGS sequence"/>
</dbReference>
<evidence type="ECO:0000313" key="3">
    <source>
        <dbReference type="Proteomes" id="UP001610446"/>
    </source>
</evidence>
<protein>
    <submittedName>
        <fullName evidence="2">Uncharacterized protein</fullName>
    </submittedName>
</protein>
<comment type="caution">
    <text evidence="2">The sequence shown here is derived from an EMBL/GenBank/DDBJ whole genome shotgun (WGS) entry which is preliminary data.</text>
</comment>
<proteinExistence type="predicted"/>
<feature type="compositionally biased region" description="Basic and acidic residues" evidence="1">
    <location>
        <begin position="1"/>
        <end position="16"/>
    </location>
</feature>
<evidence type="ECO:0000313" key="2">
    <source>
        <dbReference type="EMBL" id="KAL2853307.1"/>
    </source>
</evidence>
<organism evidence="2 3">
    <name type="scientific">Aspergillus pseudoustus</name>
    <dbReference type="NCBI Taxonomy" id="1810923"/>
    <lineage>
        <taxon>Eukaryota</taxon>
        <taxon>Fungi</taxon>
        <taxon>Dikarya</taxon>
        <taxon>Ascomycota</taxon>
        <taxon>Pezizomycotina</taxon>
        <taxon>Eurotiomycetes</taxon>
        <taxon>Eurotiomycetidae</taxon>
        <taxon>Eurotiales</taxon>
        <taxon>Aspergillaceae</taxon>
        <taxon>Aspergillus</taxon>
        <taxon>Aspergillus subgen. Nidulantes</taxon>
    </lineage>
</organism>
<feature type="region of interest" description="Disordered" evidence="1">
    <location>
        <begin position="1"/>
        <end position="89"/>
    </location>
</feature>
<gene>
    <name evidence="2" type="ORF">BJY01DRAFT_207271</name>
</gene>
<dbReference type="EMBL" id="JBFXLU010000021">
    <property type="protein sequence ID" value="KAL2853307.1"/>
    <property type="molecule type" value="Genomic_DNA"/>
</dbReference>